<name>A0A0Q3PTC8_SETIT</name>
<proteinExistence type="predicted"/>
<evidence type="ECO:0000313" key="1">
    <source>
        <dbReference type="EnsemblPlants" id="KQL08536"/>
    </source>
</evidence>
<dbReference type="Proteomes" id="UP000004995">
    <property type="component" value="Unassembled WGS sequence"/>
</dbReference>
<dbReference type="AlphaFoldDB" id="A0A0Q3PTC8"/>
<organism evidence="1 2">
    <name type="scientific">Setaria italica</name>
    <name type="common">Foxtail millet</name>
    <name type="synonym">Panicum italicum</name>
    <dbReference type="NCBI Taxonomy" id="4555"/>
    <lineage>
        <taxon>Eukaryota</taxon>
        <taxon>Viridiplantae</taxon>
        <taxon>Streptophyta</taxon>
        <taxon>Embryophyta</taxon>
        <taxon>Tracheophyta</taxon>
        <taxon>Spermatophyta</taxon>
        <taxon>Magnoliopsida</taxon>
        <taxon>Liliopsida</taxon>
        <taxon>Poales</taxon>
        <taxon>Poaceae</taxon>
        <taxon>PACMAD clade</taxon>
        <taxon>Panicoideae</taxon>
        <taxon>Panicodae</taxon>
        <taxon>Paniceae</taxon>
        <taxon>Cenchrinae</taxon>
        <taxon>Setaria</taxon>
    </lineage>
</organism>
<dbReference type="EMBL" id="AGNK02003455">
    <property type="status" value="NOT_ANNOTATED_CDS"/>
    <property type="molecule type" value="Genomic_DNA"/>
</dbReference>
<reference evidence="1" key="2">
    <citation type="submission" date="2018-08" db="UniProtKB">
        <authorList>
            <consortium name="EnsemblPlants"/>
        </authorList>
    </citation>
    <scope>IDENTIFICATION</scope>
    <source>
        <strain evidence="1">Yugu1</strain>
    </source>
</reference>
<dbReference type="Gramene" id="KQL08536">
    <property type="protein sequence ID" value="KQL08536"/>
    <property type="gene ID" value="SETIT_0041851mg"/>
</dbReference>
<dbReference type="InParanoid" id="A0A0Q3PTC8"/>
<keyword evidence="2" id="KW-1185">Reference proteome</keyword>
<evidence type="ECO:0000313" key="2">
    <source>
        <dbReference type="Proteomes" id="UP000004995"/>
    </source>
</evidence>
<reference evidence="2" key="1">
    <citation type="journal article" date="2012" name="Nat. Biotechnol.">
        <title>Reference genome sequence of the model plant Setaria.</title>
        <authorList>
            <person name="Bennetzen J.L."/>
            <person name="Schmutz J."/>
            <person name="Wang H."/>
            <person name="Percifield R."/>
            <person name="Hawkins J."/>
            <person name="Pontaroli A.C."/>
            <person name="Estep M."/>
            <person name="Feng L."/>
            <person name="Vaughn J.N."/>
            <person name="Grimwood J."/>
            <person name="Jenkins J."/>
            <person name="Barry K."/>
            <person name="Lindquist E."/>
            <person name="Hellsten U."/>
            <person name="Deshpande S."/>
            <person name="Wang X."/>
            <person name="Wu X."/>
            <person name="Mitros T."/>
            <person name="Triplett J."/>
            <person name="Yang X."/>
            <person name="Ye C.Y."/>
            <person name="Mauro-Herrera M."/>
            <person name="Wang L."/>
            <person name="Li P."/>
            <person name="Sharma M."/>
            <person name="Sharma R."/>
            <person name="Ronald P.C."/>
            <person name="Panaud O."/>
            <person name="Kellogg E.A."/>
            <person name="Brutnell T.P."/>
            <person name="Doust A.N."/>
            <person name="Tuskan G.A."/>
            <person name="Rokhsar D."/>
            <person name="Devos K.M."/>
        </authorList>
    </citation>
    <scope>NUCLEOTIDE SEQUENCE [LARGE SCALE GENOMIC DNA]</scope>
    <source>
        <strain evidence="2">cv. Yugu1</strain>
    </source>
</reference>
<accession>A0A0Q3PTC8</accession>
<sequence>MKPGARRQAEGQRSEEHWERALKSVAGEVEVLERNAAVELRRDRAPELVRRQVERQDHVHLAELDREMPLQVA</sequence>
<dbReference type="EnsemblPlants" id="KQL08536">
    <property type="protein sequence ID" value="KQL08536"/>
    <property type="gene ID" value="SETIT_0041851mg"/>
</dbReference>
<protein>
    <submittedName>
        <fullName evidence="1">Uncharacterized protein</fullName>
    </submittedName>
</protein>